<evidence type="ECO:0000256" key="1">
    <source>
        <dbReference type="SAM" id="MobiDB-lite"/>
    </source>
</evidence>
<dbReference type="PANTHER" id="PTHR42345">
    <property type="entry name" value="TPR_REGION DOMAIN-CONTAINING PROTEIN"/>
    <property type="match status" value="1"/>
</dbReference>
<feature type="compositionally biased region" description="Polar residues" evidence="1">
    <location>
        <begin position="11"/>
        <end position="27"/>
    </location>
</feature>
<protein>
    <submittedName>
        <fullName evidence="2">Uncharacterized protein</fullName>
    </submittedName>
</protein>
<reference evidence="2 3" key="1">
    <citation type="submission" date="2020-01" db="EMBL/GenBank/DDBJ databases">
        <title>Draft genome sequence of Aspergillus udagawae IFM 46972.</title>
        <authorList>
            <person name="Takahashi H."/>
            <person name="Yaguchi T."/>
        </authorList>
    </citation>
    <scope>NUCLEOTIDE SEQUENCE [LARGE SCALE GENOMIC DNA]</scope>
    <source>
        <strain evidence="2 3">IFM 46972</strain>
    </source>
</reference>
<evidence type="ECO:0000313" key="3">
    <source>
        <dbReference type="Proteomes" id="UP000465221"/>
    </source>
</evidence>
<gene>
    <name evidence="2" type="ORF">IFM46972_01131</name>
</gene>
<feature type="region of interest" description="Disordered" evidence="1">
    <location>
        <begin position="1"/>
        <end position="161"/>
    </location>
</feature>
<comment type="caution">
    <text evidence="2">The sequence shown here is derived from an EMBL/GenBank/DDBJ whole genome shotgun (WGS) entry which is preliminary data.</text>
</comment>
<accession>A0A8H3N6F6</accession>
<evidence type="ECO:0000313" key="2">
    <source>
        <dbReference type="EMBL" id="GFF24666.1"/>
    </source>
</evidence>
<feature type="compositionally biased region" description="Basic residues" evidence="1">
    <location>
        <begin position="1"/>
        <end position="10"/>
    </location>
</feature>
<sequence length="1046" mass="116704">MHVLSGRRRSVSNATPSDTGASKVSESSPRRASFSLENSRDHSASGRNALRSLFQKRGAAPVTEDVSATDVPRASIEKHENRSWPRLCTKFSIKGKSTTTPNAQLIKNSGREDHSSASSRTKHTHHSVDHSEQQDASNSTTDTLARSHKAHVHEKSPSETHLNRDDIHAIFSGAPYFLLEKGKHGLWYPQVIFPWDDHDPTIQHLWDRKRLPHPSYTVCTLHAHLPVPEGYLEGDAPLNLDSWKRIGAPKRATFDIGVFEVPNMLAMSGIEPGTVGFRHFLELPVADSVRFVPTGKPHLPADLLHIHTLPAVEADELLEHYHEPYSQCLDGTIHDRKLLLGDGPTAWRRIGLRDIDFKALVDRLETLRDLRHELLYENTQKTILDVESAHALYSDLFTKFLHHPPRCMLTDLDSQHGLKAEIKALTTVLATPGAWFDFSLVEWRFRIGQLLWEAPPHVDADFFDPSTIHKPWAYPGLEQKWFLIQMLLAAELLLRLDAVVKVGLVESSKDVNVSAQDVNHFDKLRNPKVDWDLVVVRRFFDSFKIFWGDCRSTAVSNTLSQASTQEKSTPKARRFSFFDSITRRHPVLSSPHPDVHGIFKLTPTRIEQQVEGLLAFAENIGWPRVDLLRETIASRLRHGNSDQKITDMFTRPVRDASVEDHTERTTKHDMFKRLATRRLVTLSGPSSDPKSTIGGWITRCWLSGFVIPGKAINHLLMATILENDPKAIARLGSVANLYGGFALNGKSWWSQECIVGRVLSALKETKACMGWIGSTNIPKEYQTHEPLDDTWFEVIVSEPPTGLGKPRIKQGNKISVESTPLGLGSLVSGEFTLPVDDLPDAKSPVDVKFNALTFSTKEGRRNSIQHAMVARKATMSFSLRSGSSTAPSDVSFPLTYNVNFVTSHACRLPPGLASYQHNASLDSEDDKRDTSQSLSAAEAFSLRYGRLPGHPLPSSYRYKYLALDALPGPEGSMIAKVFEHAGFDLTVDEVFVVDARRSAEKEALARSWCASVGYDAIIGRTGRTCLGCCIREARALAVKVVIRVGD</sequence>
<dbReference type="EMBL" id="BLKC01000005">
    <property type="protein sequence ID" value="GFF24666.1"/>
    <property type="molecule type" value="Genomic_DNA"/>
</dbReference>
<feature type="compositionally biased region" description="Polar residues" evidence="1">
    <location>
        <begin position="95"/>
        <end position="107"/>
    </location>
</feature>
<organism evidence="2 3">
    <name type="scientific">Aspergillus udagawae</name>
    <dbReference type="NCBI Taxonomy" id="91492"/>
    <lineage>
        <taxon>Eukaryota</taxon>
        <taxon>Fungi</taxon>
        <taxon>Dikarya</taxon>
        <taxon>Ascomycota</taxon>
        <taxon>Pezizomycotina</taxon>
        <taxon>Eurotiomycetes</taxon>
        <taxon>Eurotiomycetidae</taxon>
        <taxon>Eurotiales</taxon>
        <taxon>Aspergillaceae</taxon>
        <taxon>Aspergillus</taxon>
        <taxon>Aspergillus subgen. Fumigati</taxon>
    </lineage>
</organism>
<dbReference type="Proteomes" id="UP000465221">
    <property type="component" value="Unassembled WGS sequence"/>
</dbReference>
<dbReference type="PANTHER" id="PTHR42345:SF2">
    <property type="entry name" value="HELICASE-LIKE PROTEIN"/>
    <property type="match status" value="1"/>
</dbReference>
<proteinExistence type="predicted"/>
<name>A0A8H3N6F6_9EURO</name>
<dbReference type="AlphaFoldDB" id="A0A8H3N6F6"/>
<feature type="compositionally biased region" description="Polar residues" evidence="1">
    <location>
        <begin position="134"/>
        <end position="144"/>
    </location>
</feature>